<dbReference type="GeneID" id="54420941"/>
<organism evidence="1">
    <name type="scientific">Eremomyces bilateralis CBS 781.70</name>
    <dbReference type="NCBI Taxonomy" id="1392243"/>
    <lineage>
        <taxon>Eukaryota</taxon>
        <taxon>Fungi</taxon>
        <taxon>Dikarya</taxon>
        <taxon>Ascomycota</taxon>
        <taxon>Pezizomycotina</taxon>
        <taxon>Dothideomycetes</taxon>
        <taxon>Dothideomycetes incertae sedis</taxon>
        <taxon>Eremomycetales</taxon>
        <taxon>Eremomycetaceae</taxon>
        <taxon>Eremomyces</taxon>
    </lineage>
</organism>
<protein>
    <submittedName>
        <fullName evidence="1 3">Uncharacterized protein</fullName>
    </submittedName>
</protein>
<accession>A0A6G1FRP0</accession>
<reference evidence="3" key="3">
    <citation type="submission" date="2025-04" db="UniProtKB">
        <authorList>
            <consortium name="RefSeq"/>
        </authorList>
    </citation>
    <scope>IDENTIFICATION</scope>
    <source>
        <strain evidence="3">CBS 781.70</strain>
    </source>
</reference>
<dbReference type="RefSeq" id="XP_033530029.1">
    <property type="nucleotide sequence ID" value="XM_033680371.1"/>
</dbReference>
<reference evidence="3" key="2">
    <citation type="submission" date="2020-04" db="EMBL/GenBank/DDBJ databases">
        <authorList>
            <consortium name="NCBI Genome Project"/>
        </authorList>
    </citation>
    <scope>NUCLEOTIDE SEQUENCE</scope>
    <source>
        <strain evidence="3">CBS 781.70</strain>
    </source>
</reference>
<evidence type="ECO:0000313" key="3">
    <source>
        <dbReference type="RefSeq" id="XP_033530029.1"/>
    </source>
</evidence>
<keyword evidence="2" id="KW-1185">Reference proteome</keyword>
<proteinExistence type="predicted"/>
<name>A0A6G1FRP0_9PEZI</name>
<evidence type="ECO:0000313" key="2">
    <source>
        <dbReference type="Proteomes" id="UP000504638"/>
    </source>
</evidence>
<gene>
    <name evidence="1 3" type="ORF">P152DRAFT_462528</name>
</gene>
<evidence type="ECO:0000313" key="1">
    <source>
        <dbReference type="EMBL" id="KAF1808398.1"/>
    </source>
</evidence>
<sequence length="94" mass="10683">METLLIDLTAKVNYLTSSNKLIRQSNEEIKAPYAEHKVFNSELKQTNVILLRKIEDLTKACSAIPLVRIRYSIKLTPSTSNNRVGKSHQPYPKA</sequence>
<dbReference type="EMBL" id="ML975184">
    <property type="protein sequence ID" value="KAF1808398.1"/>
    <property type="molecule type" value="Genomic_DNA"/>
</dbReference>
<dbReference type="AlphaFoldDB" id="A0A6G1FRP0"/>
<reference evidence="1 3" key="1">
    <citation type="submission" date="2020-01" db="EMBL/GenBank/DDBJ databases">
        <authorList>
            <consortium name="DOE Joint Genome Institute"/>
            <person name="Haridas S."/>
            <person name="Albert R."/>
            <person name="Binder M."/>
            <person name="Bloem J."/>
            <person name="Labutti K."/>
            <person name="Salamov A."/>
            <person name="Andreopoulos B."/>
            <person name="Baker S.E."/>
            <person name="Barry K."/>
            <person name="Bills G."/>
            <person name="Bluhm B.H."/>
            <person name="Cannon C."/>
            <person name="Castanera R."/>
            <person name="Culley D.E."/>
            <person name="Daum C."/>
            <person name="Ezra D."/>
            <person name="Gonzalez J.B."/>
            <person name="Henrissat B."/>
            <person name="Kuo A."/>
            <person name="Liang C."/>
            <person name="Lipzen A."/>
            <person name="Lutzoni F."/>
            <person name="Magnuson J."/>
            <person name="Mondo S."/>
            <person name="Nolan M."/>
            <person name="Ohm R."/>
            <person name="Pangilinan J."/>
            <person name="Park H.-J."/>
            <person name="Ramirez L."/>
            <person name="Alfaro M."/>
            <person name="Sun H."/>
            <person name="Tritt A."/>
            <person name="Yoshinaga Y."/>
            <person name="Zwiers L.-H."/>
            <person name="Turgeon B.G."/>
            <person name="Goodwin S.B."/>
            <person name="Spatafora J.W."/>
            <person name="Crous P.W."/>
            <person name="Grigoriev I.V."/>
        </authorList>
    </citation>
    <scope>NUCLEOTIDE SEQUENCE</scope>
    <source>
        <strain evidence="1 3">CBS 781.70</strain>
    </source>
</reference>
<dbReference type="Proteomes" id="UP000504638">
    <property type="component" value="Unplaced"/>
</dbReference>